<protein>
    <submittedName>
        <fullName evidence="7">(2Fe-2S)-binding protein</fullName>
    </submittedName>
</protein>
<dbReference type="InterPro" id="IPR012675">
    <property type="entry name" value="Beta-grasp_dom_sf"/>
</dbReference>
<evidence type="ECO:0000259" key="6">
    <source>
        <dbReference type="PROSITE" id="PS51085"/>
    </source>
</evidence>
<keyword evidence="1" id="KW-0001">2Fe-2S</keyword>
<organism evidence="7 8">
    <name type="scientific">Rhodopseudomonas palustris</name>
    <dbReference type="NCBI Taxonomy" id="1076"/>
    <lineage>
        <taxon>Bacteria</taxon>
        <taxon>Pseudomonadati</taxon>
        <taxon>Pseudomonadota</taxon>
        <taxon>Alphaproteobacteria</taxon>
        <taxon>Hyphomicrobiales</taxon>
        <taxon>Nitrobacteraceae</taxon>
        <taxon>Rhodopseudomonas</taxon>
    </lineage>
</organism>
<proteinExistence type="predicted"/>
<comment type="caution">
    <text evidence="7">The sequence shown here is derived from an EMBL/GenBank/DDBJ whole genome shotgun (WGS) entry which is preliminary data.</text>
</comment>
<dbReference type="PANTHER" id="PTHR44379:SF5">
    <property type="entry name" value="OXIDOREDUCTASE WITH IRON-SULFUR SUBUNIT"/>
    <property type="match status" value="1"/>
</dbReference>
<keyword evidence="4" id="KW-0408">Iron</keyword>
<sequence>MKIVLTINGERREAEVEPRLTLADLLRDQLRLTGTHLGCEHGVCGACTVIVDGAPVRGCLTLAVQSDGCTITTVEGLGTPNALSPLQAAFKRCHALQCGFCTPGILMTLHALFGSEPDATEERIKEALGGHACRCTGYLPIVEAACAAQPAYQDGADVAR</sequence>
<keyword evidence="2" id="KW-0479">Metal-binding</keyword>
<dbReference type="GO" id="GO:0016491">
    <property type="term" value="F:oxidoreductase activity"/>
    <property type="evidence" value="ECO:0007669"/>
    <property type="project" value="UniProtKB-KW"/>
</dbReference>
<dbReference type="PROSITE" id="PS51085">
    <property type="entry name" value="2FE2S_FER_2"/>
    <property type="match status" value="1"/>
</dbReference>
<evidence type="ECO:0000313" key="7">
    <source>
        <dbReference type="EMBL" id="RJF76374.1"/>
    </source>
</evidence>
<dbReference type="Gene3D" id="3.10.20.30">
    <property type="match status" value="1"/>
</dbReference>
<keyword evidence="3" id="KW-0560">Oxidoreductase</keyword>
<dbReference type="InterPro" id="IPR002888">
    <property type="entry name" value="2Fe-2S-bd"/>
</dbReference>
<keyword evidence="5" id="KW-0411">Iron-sulfur</keyword>
<dbReference type="CDD" id="cd00207">
    <property type="entry name" value="fer2"/>
    <property type="match status" value="1"/>
</dbReference>
<dbReference type="FunFam" id="3.10.20.30:FF:000020">
    <property type="entry name" value="Xanthine dehydrogenase iron-sulfur subunit"/>
    <property type="match status" value="1"/>
</dbReference>
<dbReference type="EMBL" id="QYYD01000005">
    <property type="protein sequence ID" value="RJF76374.1"/>
    <property type="molecule type" value="Genomic_DNA"/>
</dbReference>
<dbReference type="PROSITE" id="PS00197">
    <property type="entry name" value="2FE2S_FER_1"/>
    <property type="match status" value="1"/>
</dbReference>
<dbReference type="Pfam" id="PF01799">
    <property type="entry name" value="Fer2_2"/>
    <property type="match status" value="1"/>
</dbReference>
<evidence type="ECO:0000256" key="2">
    <source>
        <dbReference type="ARBA" id="ARBA00022723"/>
    </source>
</evidence>
<dbReference type="Proteomes" id="UP000285523">
    <property type="component" value="Unassembled WGS sequence"/>
</dbReference>
<dbReference type="InterPro" id="IPR001041">
    <property type="entry name" value="2Fe-2S_ferredoxin-type"/>
</dbReference>
<dbReference type="InterPro" id="IPR006058">
    <property type="entry name" value="2Fe2S_fd_BS"/>
</dbReference>
<evidence type="ECO:0000256" key="1">
    <source>
        <dbReference type="ARBA" id="ARBA00022714"/>
    </source>
</evidence>
<dbReference type="RefSeq" id="WP_119855843.1">
    <property type="nucleotide sequence ID" value="NZ_QYYD01000005.1"/>
</dbReference>
<reference evidence="7 8" key="1">
    <citation type="submission" date="2018-09" db="EMBL/GenBank/DDBJ databases">
        <title>Draft genome sequence of Rhodopseudomonas palustris 2.1.18.</title>
        <authorList>
            <person name="Robertson S.L."/>
            <person name="Meyer T.E."/>
            <person name="Kyndt J.A."/>
        </authorList>
    </citation>
    <scope>NUCLEOTIDE SEQUENCE [LARGE SCALE GENOMIC DNA]</scope>
    <source>
        <strain evidence="7 8">2.1.18</strain>
    </source>
</reference>
<dbReference type="InterPro" id="IPR036884">
    <property type="entry name" value="2Fe-2S-bd_dom_sf"/>
</dbReference>
<name>A0A418VJQ6_RHOPL</name>
<dbReference type="GO" id="GO:0046872">
    <property type="term" value="F:metal ion binding"/>
    <property type="evidence" value="ECO:0007669"/>
    <property type="project" value="UniProtKB-KW"/>
</dbReference>
<dbReference type="SUPFAM" id="SSF54292">
    <property type="entry name" value="2Fe-2S ferredoxin-like"/>
    <property type="match status" value="1"/>
</dbReference>
<feature type="domain" description="2Fe-2S ferredoxin-type" evidence="6">
    <location>
        <begin position="1"/>
        <end position="77"/>
    </location>
</feature>
<gene>
    <name evidence="7" type="ORF">D4Q52_07130</name>
</gene>
<dbReference type="AlphaFoldDB" id="A0A418VJQ6"/>
<evidence type="ECO:0000256" key="3">
    <source>
        <dbReference type="ARBA" id="ARBA00023002"/>
    </source>
</evidence>
<dbReference type="Gene3D" id="1.10.150.120">
    <property type="entry name" value="[2Fe-2S]-binding domain"/>
    <property type="match status" value="1"/>
</dbReference>
<dbReference type="OrthoDB" id="9806714at2"/>
<evidence type="ECO:0000256" key="4">
    <source>
        <dbReference type="ARBA" id="ARBA00023004"/>
    </source>
</evidence>
<dbReference type="SUPFAM" id="SSF47741">
    <property type="entry name" value="CO dehydrogenase ISP C-domain like"/>
    <property type="match status" value="1"/>
</dbReference>
<evidence type="ECO:0000256" key="5">
    <source>
        <dbReference type="ARBA" id="ARBA00023014"/>
    </source>
</evidence>
<dbReference type="PANTHER" id="PTHR44379">
    <property type="entry name" value="OXIDOREDUCTASE WITH IRON-SULFUR SUBUNIT"/>
    <property type="match status" value="1"/>
</dbReference>
<dbReference type="InterPro" id="IPR051452">
    <property type="entry name" value="Diverse_Oxidoreductases"/>
</dbReference>
<dbReference type="GO" id="GO:0051537">
    <property type="term" value="F:2 iron, 2 sulfur cluster binding"/>
    <property type="evidence" value="ECO:0007669"/>
    <property type="project" value="UniProtKB-KW"/>
</dbReference>
<dbReference type="InterPro" id="IPR036010">
    <property type="entry name" value="2Fe-2S_ferredoxin-like_sf"/>
</dbReference>
<evidence type="ECO:0000313" key="8">
    <source>
        <dbReference type="Proteomes" id="UP000285523"/>
    </source>
</evidence>
<accession>A0A418VJQ6</accession>
<dbReference type="Pfam" id="PF00111">
    <property type="entry name" value="Fer2"/>
    <property type="match status" value="1"/>
</dbReference>